<dbReference type="PANTHER" id="PTHR30591">
    <property type="entry name" value="RECBCD ENZYME SUBUNIT RECC"/>
    <property type="match status" value="1"/>
</dbReference>
<evidence type="ECO:0000313" key="12">
    <source>
        <dbReference type="EMBL" id="QIL50246.1"/>
    </source>
</evidence>
<proteinExistence type="predicted"/>
<dbReference type="Pfam" id="PF21445">
    <property type="entry name" value="ADDB_N"/>
    <property type="match status" value="1"/>
</dbReference>
<dbReference type="GO" id="GO:0005524">
    <property type="term" value="F:ATP binding"/>
    <property type="evidence" value="ECO:0007669"/>
    <property type="project" value="UniProtKB-KW"/>
</dbReference>
<dbReference type="PANTHER" id="PTHR30591:SF1">
    <property type="entry name" value="RECBCD ENZYME SUBUNIT RECC"/>
    <property type="match status" value="1"/>
</dbReference>
<dbReference type="KEGG" id="wco:G7084_02235"/>
<keyword evidence="9" id="KW-0234">DNA repair</keyword>
<evidence type="ECO:0000256" key="4">
    <source>
        <dbReference type="ARBA" id="ARBA00022801"/>
    </source>
</evidence>
<dbReference type="InterPro" id="IPR049035">
    <property type="entry name" value="ADDB_N"/>
</dbReference>
<evidence type="ECO:0000256" key="9">
    <source>
        <dbReference type="ARBA" id="ARBA00023204"/>
    </source>
</evidence>
<accession>A0A6G8AZ13</accession>
<dbReference type="InterPro" id="IPR038726">
    <property type="entry name" value="PDDEXK_AddAB-type"/>
</dbReference>
<evidence type="ECO:0000313" key="13">
    <source>
        <dbReference type="Proteomes" id="UP000500741"/>
    </source>
</evidence>
<dbReference type="Pfam" id="PF12705">
    <property type="entry name" value="PDDEXK_1"/>
    <property type="match status" value="1"/>
</dbReference>
<keyword evidence="2" id="KW-0547">Nucleotide-binding</keyword>
<keyword evidence="4" id="KW-0378">Hydrolase</keyword>
<dbReference type="SUPFAM" id="SSF52540">
    <property type="entry name" value="P-loop containing nucleoside triphosphate hydrolases"/>
    <property type="match status" value="1"/>
</dbReference>
<dbReference type="GO" id="GO:0004386">
    <property type="term" value="F:helicase activity"/>
    <property type="evidence" value="ECO:0007669"/>
    <property type="project" value="UniProtKB-KW"/>
</dbReference>
<keyword evidence="6" id="KW-0269">Exonuclease</keyword>
<evidence type="ECO:0000256" key="3">
    <source>
        <dbReference type="ARBA" id="ARBA00022763"/>
    </source>
</evidence>
<feature type="domain" description="PD-(D/E)XK endonuclease-like" evidence="10">
    <location>
        <begin position="806"/>
        <end position="1058"/>
    </location>
</feature>
<dbReference type="Gene3D" id="3.40.50.300">
    <property type="entry name" value="P-loop containing nucleotide triphosphate hydrolases"/>
    <property type="match status" value="4"/>
</dbReference>
<keyword evidence="8" id="KW-0238">DNA-binding</keyword>
<evidence type="ECO:0000256" key="1">
    <source>
        <dbReference type="ARBA" id="ARBA00022722"/>
    </source>
</evidence>
<keyword evidence="5 12" id="KW-0347">Helicase</keyword>
<evidence type="ECO:0000256" key="7">
    <source>
        <dbReference type="ARBA" id="ARBA00022840"/>
    </source>
</evidence>
<dbReference type="Proteomes" id="UP000500741">
    <property type="component" value="Chromosome"/>
</dbReference>
<gene>
    <name evidence="12" type="ORF">G7084_02235</name>
</gene>
<protein>
    <submittedName>
        <fullName evidence="12">ATP-dependent helicase</fullName>
    </submittedName>
</protein>
<organism evidence="12 13">
    <name type="scientific">Weissella coleopterorum</name>
    <dbReference type="NCBI Taxonomy" id="2714949"/>
    <lineage>
        <taxon>Bacteria</taxon>
        <taxon>Bacillati</taxon>
        <taxon>Bacillota</taxon>
        <taxon>Bacilli</taxon>
        <taxon>Lactobacillales</taxon>
        <taxon>Lactobacillaceae</taxon>
        <taxon>Weissella</taxon>
    </lineage>
</organism>
<dbReference type="InterPro" id="IPR027417">
    <property type="entry name" value="P-loop_NTPase"/>
</dbReference>
<name>A0A6G8AZ13_9LACO</name>
<keyword evidence="13" id="KW-1185">Reference proteome</keyword>
<dbReference type="GO" id="GO:0006281">
    <property type="term" value="P:DNA repair"/>
    <property type="evidence" value="ECO:0007669"/>
    <property type="project" value="UniProtKB-KW"/>
</dbReference>
<sequence length="1182" mass="135071">MGLTILFGDGTKDRELGLLEQIQKKRYENPDAQFFYLVPNKIKFKTEINVLKRLADLDQRRGSTLVTPQIQVFSLSRLAWYYMNETKLYQSANLSPEALVMLVQSLLNQHRSELKLYGNLLNKQGFISQMANQIQELKQAGLTWDEVQMIADQLNDEPVLQSKLLDLAMIGMNLDQELGRRNQFLSSDLLGVLKQYLLRGEVDLSDQYFYIDGYSQMTPSEVGVVEALIAMSAGVTIALPGEYGSASHLQQTLDENELFFAPKLLAQKLQAIAHSYQQPVTVQSLEMTRQMTPGLQQVSDFWIEYEHNGIPQPTTNSAVELWSATSQYQEVEQIAQKIHTEIVNGRARYRDFVLMTPDLGQYQNILPAIFAKYNLPLYLDNDQMMTNHPLIAFLKQLLNLGPQYQLNAILNLLKTELLVPAGVELDVYREALAITENFTLSKNYFGQRWIDPKPWQYDYQIDENSEESLRKRASENDAQLALIHDQVAQKVAPFLTQLAQSANVRQMVQRLYQFLKDEGVDQRILKWRDQAVEKGNMAIAQQMEQVWNQLMAILDDAVMVFDQQTLTVAELSDALMSAFNNAKYSGIPAAMDQVLVTETGMVQIVGVKNVIIFGATSANLPATVHQKALLQDLDRKKLQKQLPLGKQLRDTTDVMMAQDSLNIYQAMMIGSQKIIWSFPTPDGSNKLKPATYIERLKRAFQLQVQHSGFLNGASQDILQLDQLVGTIASTRAQFILAAGIAKQNRQSLDQGWQLVKLTLDQVERQHPQASATQKYRKLLSALNYRNQSQTIDPKLVQALFGKELKTSISRLETYAKNPYEFFLHYGLKLQPRSEMELTAGEQGSLMHAILEQVFLKLQQQPLGVLSPDALKQLEMQTMQEILTSNDPTFEIFTTSKRFEFITQNLAERVHYALINMQRGQRLNAGITTQGTETTFGAGKLKPLQFSVQDQLVTLRGKVDRFDLVHNTQRQQDYLAIIDYKSKQRKFNYTEAFNGLELQLLTYWQAMNQNQTGTLKVRAANFMELQRELHEPVAKTGQETYQLQQQTALEASRQELKYQGLIEADESFIEQLERNDETPYRIERKADGNFKANSDVIQSEHLTTLLRFNEYQIKLIARKILAGQFPISPFRQGTQNGLQYTDYRDVMQFDAMLNNKYHDLKPLKAAEALKQMQAQLDKQEEGE</sequence>
<feature type="domain" description="ATP-dependent helicase/deoxyribonuclease subunit B N-terminal" evidence="11">
    <location>
        <begin position="7"/>
        <end position="290"/>
    </location>
</feature>
<keyword evidence="3" id="KW-0227">DNA damage</keyword>
<evidence type="ECO:0000259" key="10">
    <source>
        <dbReference type="Pfam" id="PF12705"/>
    </source>
</evidence>
<keyword evidence="7" id="KW-0067">ATP-binding</keyword>
<evidence type="ECO:0000256" key="2">
    <source>
        <dbReference type="ARBA" id="ARBA00022741"/>
    </source>
</evidence>
<dbReference type="EMBL" id="CP049888">
    <property type="protein sequence ID" value="QIL50246.1"/>
    <property type="molecule type" value="Genomic_DNA"/>
</dbReference>
<dbReference type="GO" id="GO:0006310">
    <property type="term" value="P:DNA recombination"/>
    <property type="evidence" value="ECO:0007669"/>
    <property type="project" value="TreeGrafter"/>
</dbReference>
<keyword evidence="1" id="KW-0540">Nuclease</keyword>
<evidence type="ECO:0000259" key="11">
    <source>
        <dbReference type="Pfam" id="PF21445"/>
    </source>
</evidence>
<evidence type="ECO:0000256" key="6">
    <source>
        <dbReference type="ARBA" id="ARBA00022839"/>
    </source>
</evidence>
<evidence type="ECO:0000256" key="5">
    <source>
        <dbReference type="ARBA" id="ARBA00022806"/>
    </source>
</evidence>
<dbReference type="AlphaFoldDB" id="A0A6G8AZ13"/>
<reference evidence="12 13" key="1">
    <citation type="submission" date="2020-03" db="EMBL/GenBank/DDBJ databases">
        <title>Weissella sp. nov., isolated from Cybister lewisianus.</title>
        <authorList>
            <person name="Hyun D.-W."/>
            <person name="Bae J.-W."/>
        </authorList>
    </citation>
    <scope>NUCLEOTIDE SEQUENCE [LARGE SCALE GENOMIC DNA]</scope>
    <source>
        <strain evidence="12 13">HDW19</strain>
    </source>
</reference>
<dbReference type="RefSeq" id="WP_166009668.1">
    <property type="nucleotide sequence ID" value="NZ_CP049888.1"/>
</dbReference>
<dbReference type="GO" id="GO:0003677">
    <property type="term" value="F:DNA binding"/>
    <property type="evidence" value="ECO:0007669"/>
    <property type="project" value="UniProtKB-KW"/>
</dbReference>
<dbReference type="GO" id="GO:0004527">
    <property type="term" value="F:exonuclease activity"/>
    <property type="evidence" value="ECO:0007669"/>
    <property type="project" value="UniProtKB-KW"/>
</dbReference>
<evidence type="ECO:0000256" key="8">
    <source>
        <dbReference type="ARBA" id="ARBA00023125"/>
    </source>
</evidence>